<dbReference type="Proteomes" id="UP001386955">
    <property type="component" value="Unassembled WGS sequence"/>
</dbReference>
<dbReference type="PANTHER" id="PTHR22753:SF24">
    <property type="entry name" value="ESTERASE_LIPASE_THIOESTERASE FAMILY PROTEIN"/>
    <property type="match status" value="1"/>
</dbReference>
<accession>A0AAN9SHD7</accession>
<reference evidence="1 2" key="1">
    <citation type="submission" date="2024-01" db="EMBL/GenBank/DDBJ databases">
        <title>The genomes of 5 underutilized Papilionoideae crops provide insights into root nodulation and disease resistanc.</title>
        <authorList>
            <person name="Jiang F."/>
        </authorList>
    </citation>
    <scope>NUCLEOTIDE SEQUENCE [LARGE SCALE GENOMIC DNA]</scope>
    <source>
        <strain evidence="1">DUOXIRENSHENG_FW03</strain>
        <tissue evidence="1">Leaves</tissue>
    </source>
</reference>
<dbReference type="EMBL" id="JAYMYS010000004">
    <property type="protein sequence ID" value="KAK7395961.1"/>
    <property type="molecule type" value="Genomic_DNA"/>
</dbReference>
<dbReference type="AlphaFoldDB" id="A0AAN9SHD7"/>
<sequence length="142" mass="15463">MLAASSISNLVRTIMLSTLEDVTIVKGLAGIPSEGPVLFVGNRMFLGLDKIPMWFSVPSCVLSAASGVKQIQSSEIRLKPPTHHDNSQGEEYKLFWPEQSEFVRMAARFGATIVPFGVVGEDDLGQVSSGLFSEPILFLYKS</sequence>
<keyword evidence="2" id="KW-1185">Reference proteome</keyword>
<evidence type="ECO:0000313" key="2">
    <source>
        <dbReference type="Proteomes" id="UP001386955"/>
    </source>
</evidence>
<protein>
    <submittedName>
        <fullName evidence="1">Uncharacterized protein</fullName>
    </submittedName>
</protein>
<evidence type="ECO:0000313" key="1">
    <source>
        <dbReference type="EMBL" id="KAK7395961.1"/>
    </source>
</evidence>
<name>A0AAN9SHD7_PSOTE</name>
<organism evidence="1 2">
    <name type="scientific">Psophocarpus tetragonolobus</name>
    <name type="common">Winged bean</name>
    <name type="synonym">Dolichos tetragonolobus</name>
    <dbReference type="NCBI Taxonomy" id="3891"/>
    <lineage>
        <taxon>Eukaryota</taxon>
        <taxon>Viridiplantae</taxon>
        <taxon>Streptophyta</taxon>
        <taxon>Embryophyta</taxon>
        <taxon>Tracheophyta</taxon>
        <taxon>Spermatophyta</taxon>
        <taxon>Magnoliopsida</taxon>
        <taxon>eudicotyledons</taxon>
        <taxon>Gunneridae</taxon>
        <taxon>Pentapetalae</taxon>
        <taxon>rosids</taxon>
        <taxon>fabids</taxon>
        <taxon>Fabales</taxon>
        <taxon>Fabaceae</taxon>
        <taxon>Papilionoideae</taxon>
        <taxon>50 kb inversion clade</taxon>
        <taxon>NPAAA clade</taxon>
        <taxon>indigoferoid/millettioid clade</taxon>
        <taxon>Phaseoleae</taxon>
        <taxon>Psophocarpus</taxon>
    </lineage>
</organism>
<gene>
    <name evidence="1" type="ORF">VNO78_16601</name>
</gene>
<comment type="caution">
    <text evidence="1">The sequence shown here is derived from an EMBL/GenBank/DDBJ whole genome shotgun (WGS) entry which is preliminary data.</text>
</comment>
<dbReference type="GO" id="GO:0016020">
    <property type="term" value="C:membrane"/>
    <property type="evidence" value="ECO:0007669"/>
    <property type="project" value="TreeGrafter"/>
</dbReference>
<proteinExistence type="predicted"/>
<dbReference type="PANTHER" id="PTHR22753">
    <property type="entry name" value="TRANSMEMBRANE PROTEIN 68"/>
    <property type="match status" value="1"/>
</dbReference>